<dbReference type="Gene3D" id="3.40.605.10">
    <property type="entry name" value="Aldehyde Dehydrogenase, Chain A, domain 1"/>
    <property type="match status" value="1"/>
</dbReference>
<proteinExistence type="inferred from homology"/>
<dbReference type="PROSITE" id="PS00687">
    <property type="entry name" value="ALDEHYDE_DEHYDR_GLU"/>
    <property type="match status" value="1"/>
</dbReference>
<dbReference type="InterPro" id="IPR015590">
    <property type="entry name" value="Aldehyde_DH_dom"/>
</dbReference>
<evidence type="ECO:0000256" key="2">
    <source>
        <dbReference type="ARBA" id="ARBA00023002"/>
    </source>
</evidence>
<reference evidence="7" key="1">
    <citation type="submission" date="2016-10" db="EMBL/GenBank/DDBJ databases">
        <authorList>
            <person name="Varghese N."/>
            <person name="Submissions S."/>
        </authorList>
    </citation>
    <scope>NUCLEOTIDE SEQUENCE [LARGE SCALE GENOMIC DNA]</scope>
    <source>
        <strain evidence="7">ES.061</strain>
    </source>
</reference>
<dbReference type="FunFam" id="3.40.309.10:FF:000009">
    <property type="entry name" value="Aldehyde dehydrogenase A"/>
    <property type="match status" value="1"/>
</dbReference>
<keyword evidence="7" id="KW-1185">Reference proteome</keyword>
<dbReference type="PROSITE" id="PS00070">
    <property type="entry name" value="ALDEHYDE_DEHYDR_CYS"/>
    <property type="match status" value="1"/>
</dbReference>
<dbReference type="InterPro" id="IPR016163">
    <property type="entry name" value="Ald_DH_C"/>
</dbReference>
<gene>
    <name evidence="6" type="ORF">SAMN05216452_1781</name>
</gene>
<evidence type="ECO:0000313" key="7">
    <source>
        <dbReference type="Proteomes" id="UP000199064"/>
    </source>
</evidence>
<dbReference type="InterPro" id="IPR016160">
    <property type="entry name" value="Ald_DH_CS_CYS"/>
</dbReference>
<name>A0A1H4JYS4_9HYPH</name>
<accession>A0A1H4JYS4</accession>
<dbReference type="InterPro" id="IPR029510">
    <property type="entry name" value="Ald_DH_CS_GLU"/>
</dbReference>
<dbReference type="CDD" id="cd07106">
    <property type="entry name" value="ALDH_AldA-AAD23400"/>
    <property type="match status" value="1"/>
</dbReference>
<feature type="active site" evidence="3">
    <location>
        <position position="252"/>
    </location>
</feature>
<evidence type="ECO:0000256" key="1">
    <source>
        <dbReference type="ARBA" id="ARBA00009986"/>
    </source>
</evidence>
<organism evidence="6 7">
    <name type="scientific">Nitratireductor aquibiodomus</name>
    <dbReference type="NCBI Taxonomy" id="204799"/>
    <lineage>
        <taxon>Bacteria</taxon>
        <taxon>Pseudomonadati</taxon>
        <taxon>Pseudomonadota</taxon>
        <taxon>Alphaproteobacteria</taxon>
        <taxon>Hyphomicrobiales</taxon>
        <taxon>Phyllobacteriaceae</taxon>
        <taxon>Nitratireductor</taxon>
    </lineage>
</organism>
<dbReference type="EMBL" id="FNSL01000001">
    <property type="protein sequence ID" value="SEB51015.1"/>
    <property type="molecule type" value="Genomic_DNA"/>
</dbReference>
<dbReference type="InterPro" id="IPR016161">
    <property type="entry name" value="Ald_DH/histidinol_DH"/>
</dbReference>
<dbReference type="AlphaFoldDB" id="A0A1H4JYS4"/>
<dbReference type="Proteomes" id="UP000199064">
    <property type="component" value="Unassembled WGS sequence"/>
</dbReference>
<dbReference type="InterPro" id="IPR016162">
    <property type="entry name" value="Ald_DH_N"/>
</dbReference>
<sequence>MADTAKEATSDPFHNIINGRATPGAETFPVLDPANGALVGHMPLGTPGDLDDAVEAARNAFPGWAATSDADRKAACLKIADLVEQSIPGLAPLLTAEQGKPIGGFGSQWEIGAAAAWTRHTASLELPVSVLQDNNEGRVEVHRKPIGVVGSITPWNFPVLIAAWHIIPAVRAGNCVVIKPSPNTPLATIRFVEIINQVLPAGVVNIVCGADEIGAAMSAHPGIDKMVFTGSTGTGRKIMASAAETVKRLTLELGGNDAAIVLPDVDPQAVAEGLFWGAFLNNGQTCACIKRLYVHDSIYDAVCDALSALAAAIPMGDGRQDGVALGPVQNAMQFERVKELVEEARASGARILTGGAPSGGPGYFYPATIVADAEHGMRLVDEEQFGPVLPVIRYTDVEAVIARANDNPNGLGGSVWSQNTERAKALALQLECGTAWINKHGMIQPNAPFGGIKQSGVGVQFAEAGLMENTVGQTLIM</sequence>
<dbReference type="GO" id="GO:0016620">
    <property type="term" value="F:oxidoreductase activity, acting on the aldehyde or oxo group of donors, NAD or NADP as acceptor"/>
    <property type="evidence" value="ECO:0007669"/>
    <property type="project" value="InterPro"/>
</dbReference>
<dbReference type="InterPro" id="IPR044086">
    <property type="entry name" value="LUC3-like"/>
</dbReference>
<dbReference type="Pfam" id="PF00171">
    <property type="entry name" value="Aldedh"/>
    <property type="match status" value="1"/>
</dbReference>
<dbReference type="RefSeq" id="WP_244509026.1">
    <property type="nucleotide sequence ID" value="NZ_FNSL01000001.1"/>
</dbReference>
<evidence type="ECO:0000256" key="3">
    <source>
        <dbReference type="PROSITE-ProRule" id="PRU10007"/>
    </source>
</evidence>
<protein>
    <submittedName>
        <fullName evidence="6">Acyl-CoA reductase</fullName>
    </submittedName>
</protein>
<dbReference type="SUPFAM" id="SSF53720">
    <property type="entry name" value="ALDH-like"/>
    <property type="match status" value="1"/>
</dbReference>
<evidence type="ECO:0000259" key="5">
    <source>
        <dbReference type="Pfam" id="PF00171"/>
    </source>
</evidence>
<evidence type="ECO:0000256" key="4">
    <source>
        <dbReference type="RuleBase" id="RU003345"/>
    </source>
</evidence>
<dbReference type="PANTHER" id="PTHR11699">
    <property type="entry name" value="ALDEHYDE DEHYDROGENASE-RELATED"/>
    <property type="match status" value="1"/>
</dbReference>
<feature type="domain" description="Aldehyde dehydrogenase" evidence="5">
    <location>
        <begin position="26"/>
        <end position="470"/>
    </location>
</feature>
<keyword evidence="2 4" id="KW-0560">Oxidoreductase</keyword>
<evidence type="ECO:0000313" key="6">
    <source>
        <dbReference type="EMBL" id="SEB51015.1"/>
    </source>
</evidence>
<dbReference type="Gene3D" id="3.40.309.10">
    <property type="entry name" value="Aldehyde Dehydrogenase, Chain A, domain 2"/>
    <property type="match status" value="1"/>
</dbReference>
<comment type="similarity">
    <text evidence="1 4">Belongs to the aldehyde dehydrogenase family.</text>
</comment>
<dbReference type="FunFam" id="3.40.605.10:FF:000007">
    <property type="entry name" value="NAD/NADP-dependent betaine aldehyde dehydrogenase"/>
    <property type="match status" value="1"/>
</dbReference>